<dbReference type="Gene3D" id="3.30.1330.30">
    <property type="match status" value="1"/>
</dbReference>
<protein>
    <submittedName>
        <fullName evidence="6">RNA methyltransferase, TrmH family</fullName>
    </submittedName>
</protein>
<evidence type="ECO:0000256" key="3">
    <source>
        <dbReference type="SAM" id="MobiDB-lite"/>
    </source>
</evidence>
<evidence type="ECO:0000259" key="4">
    <source>
        <dbReference type="Pfam" id="PF00588"/>
    </source>
</evidence>
<sequence length="306" mass="32858">MVSPDVITDRSDPAVQRIADVTKHSRSVVRTVLIEDAEPLVECIRAGLEFIEVYGVETAPVPGEVLAACRQRDIPVRLVGAPIMNDLFKTDKKPKAFGIARVPRPWSFDELARTTGDIVVLDGVKIVGNIGAIVRTSFALGAGGIVLVDSDLTTIADRRLVRASRGYVFSLPIVLASRADAIDHFRRTGVPLIAFDTEGDLAVGDLRDADEQLGLLLGSEKTGTSSSFESIASHTVSIPINPAAESLNVSVCAGIALYERSHWNLVDRRRAPQPPQAPQPPRAPRPAAGRGAGRPSRPAFPGRRSR</sequence>
<gene>
    <name evidence="6" type="ORF">GA0070563_105424</name>
</gene>
<evidence type="ECO:0000259" key="5">
    <source>
        <dbReference type="Pfam" id="PF04705"/>
    </source>
</evidence>
<keyword evidence="1 6" id="KW-0489">Methyltransferase</keyword>
<dbReference type="AlphaFoldDB" id="A0A1C4Y7J7"/>
<dbReference type="Gene3D" id="3.40.1280.10">
    <property type="match status" value="1"/>
</dbReference>
<evidence type="ECO:0000313" key="7">
    <source>
        <dbReference type="Proteomes" id="UP000183585"/>
    </source>
</evidence>
<dbReference type="GO" id="GO:0046677">
    <property type="term" value="P:response to antibiotic"/>
    <property type="evidence" value="ECO:0007669"/>
    <property type="project" value="InterPro"/>
</dbReference>
<dbReference type="InterPro" id="IPR051259">
    <property type="entry name" value="rRNA_Methyltransferase"/>
</dbReference>
<keyword evidence="2 6" id="KW-0808">Transferase</keyword>
<dbReference type="PANTHER" id="PTHR43191:SF2">
    <property type="entry name" value="RRNA METHYLTRANSFERASE 3, MITOCHONDRIAL"/>
    <property type="match status" value="1"/>
</dbReference>
<dbReference type="InterPro" id="IPR029028">
    <property type="entry name" value="Alpha/beta_knot_MTases"/>
</dbReference>
<name>A0A1C4Y7J7_9ACTN</name>
<dbReference type="NCBIfam" id="NF000477">
    <property type="entry name" value="NshR_TsnR"/>
    <property type="match status" value="1"/>
</dbReference>
<dbReference type="Proteomes" id="UP000183585">
    <property type="component" value="Unassembled WGS sequence"/>
</dbReference>
<organism evidence="6 7">
    <name type="scientific">Micromonospora carbonacea</name>
    <dbReference type="NCBI Taxonomy" id="47853"/>
    <lineage>
        <taxon>Bacteria</taxon>
        <taxon>Bacillati</taxon>
        <taxon>Actinomycetota</taxon>
        <taxon>Actinomycetes</taxon>
        <taxon>Micromonosporales</taxon>
        <taxon>Micromonosporaceae</taxon>
        <taxon>Micromonospora</taxon>
    </lineage>
</organism>
<evidence type="ECO:0000256" key="2">
    <source>
        <dbReference type="ARBA" id="ARBA00022679"/>
    </source>
</evidence>
<proteinExistence type="predicted"/>
<dbReference type="InterPro" id="IPR029064">
    <property type="entry name" value="Ribosomal_eL30-like_sf"/>
</dbReference>
<accession>A0A1C4Y7J7</accession>
<dbReference type="Pfam" id="PF04705">
    <property type="entry name" value="TSNR_N"/>
    <property type="match status" value="1"/>
</dbReference>
<evidence type="ECO:0000313" key="6">
    <source>
        <dbReference type="EMBL" id="SCF16688.1"/>
    </source>
</evidence>
<evidence type="ECO:0000256" key="1">
    <source>
        <dbReference type="ARBA" id="ARBA00022603"/>
    </source>
</evidence>
<dbReference type="InterPro" id="IPR006795">
    <property type="entry name" value="Thiostrepton-R_Mease_TSNR_N"/>
</dbReference>
<feature type="domain" description="tRNA/rRNA methyltransferase SpoU type" evidence="4">
    <location>
        <begin position="118"/>
        <end position="258"/>
    </location>
</feature>
<dbReference type="InterPro" id="IPR001537">
    <property type="entry name" value="SpoU_MeTrfase"/>
</dbReference>
<keyword evidence="7" id="KW-1185">Reference proteome</keyword>
<dbReference type="Pfam" id="PF00588">
    <property type="entry name" value="SpoU_methylase"/>
    <property type="match status" value="1"/>
</dbReference>
<feature type="region of interest" description="Disordered" evidence="3">
    <location>
        <begin position="267"/>
        <end position="306"/>
    </location>
</feature>
<feature type="compositionally biased region" description="Low complexity" evidence="3">
    <location>
        <begin position="285"/>
        <end position="306"/>
    </location>
</feature>
<dbReference type="SUPFAM" id="SSF75217">
    <property type="entry name" value="alpha/beta knot"/>
    <property type="match status" value="1"/>
</dbReference>
<dbReference type="PANTHER" id="PTHR43191">
    <property type="entry name" value="RRNA METHYLTRANSFERASE 3"/>
    <property type="match status" value="1"/>
</dbReference>
<dbReference type="InterPro" id="IPR029026">
    <property type="entry name" value="tRNA_m1G_MTases_N"/>
</dbReference>
<dbReference type="GO" id="GO:0008649">
    <property type="term" value="F:rRNA methyltransferase activity"/>
    <property type="evidence" value="ECO:0007669"/>
    <property type="project" value="InterPro"/>
</dbReference>
<reference evidence="7" key="1">
    <citation type="submission" date="2016-06" db="EMBL/GenBank/DDBJ databases">
        <authorList>
            <person name="Varghese N."/>
            <person name="Submissions Spin"/>
        </authorList>
    </citation>
    <scope>NUCLEOTIDE SEQUENCE [LARGE SCALE GENOMIC DNA]</scope>
    <source>
        <strain evidence="7">DSM 43168</strain>
    </source>
</reference>
<dbReference type="RefSeq" id="WP_074474860.1">
    <property type="nucleotide sequence ID" value="NZ_FMCT01000005.1"/>
</dbReference>
<feature type="domain" description="Thiostrepton-resistance methylase N-terminal" evidence="5">
    <location>
        <begin position="5"/>
        <end position="112"/>
    </location>
</feature>
<dbReference type="STRING" id="47853.TK50_00290"/>
<dbReference type="GO" id="GO:0003723">
    <property type="term" value="F:RNA binding"/>
    <property type="evidence" value="ECO:0007669"/>
    <property type="project" value="InterPro"/>
</dbReference>
<feature type="compositionally biased region" description="Pro residues" evidence="3">
    <location>
        <begin position="272"/>
        <end position="284"/>
    </location>
</feature>
<dbReference type="EMBL" id="FMCT01000005">
    <property type="protein sequence ID" value="SCF16688.1"/>
    <property type="molecule type" value="Genomic_DNA"/>
</dbReference>